<proteinExistence type="predicted"/>
<organism evidence="1 2">
    <name type="scientific">Corchorus olitorius</name>
    <dbReference type="NCBI Taxonomy" id="93759"/>
    <lineage>
        <taxon>Eukaryota</taxon>
        <taxon>Viridiplantae</taxon>
        <taxon>Streptophyta</taxon>
        <taxon>Embryophyta</taxon>
        <taxon>Tracheophyta</taxon>
        <taxon>Spermatophyta</taxon>
        <taxon>Magnoliopsida</taxon>
        <taxon>eudicotyledons</taxon>
        <taxon>Gunneridae</taxon>
        <taxon>Pentapetalae</taxon>
        <taxon>rosids</taxon>
        <taxon>malvids</taxon>
        <taxon>Malvales</taxon>
        <taxon>Malvaceae</taxon>
        <taxon>Grewioideae</taxon>
        <taxon>Apeibeae</taxon>
        <taxon>Corchorus</taxon>
    </lineage>
</organism>
<gene>
    <name evidence="1" type="ORF">COLO4_02708</name>
</gene>
<comment type="caution">
    <text evidence="1">The sequence shown here is derived from an EMBL/GenBank/DDBJ whole genome shotgun (WGS) entry which is preliminary data.</text>
</comment>
<dbReference type="EMBL" id="AWUE01005853">
    <property type="protein sequence ID" value="OMP12831.1"/>
    <property type="molecule type" value="Genomic_DNA"/>
</dbReference>
<name>A0A1R3L0H9_9ROSI</name>
<dbReference type="Proteomes" id="UP000187203">
    <property type="component" value="Unassembled WGS sequence"/>
</dbReference>
<sequence length="356" mass="38091">MLNRLKSFTRCQRNAGRRDIVLKINKLLWRAADRFSVRNMEQCGRRMLNPLFHLGQGDLNRRQAEFQHGILTRFDPFLQHIVERVAAVDAACRQLLLRGRAGQKANHFTVPDRTAAGMSGEVDHRAPATGAGDGIAGEGKGLTGKGVALFIDGGNGNAADALFALHVDHRAAADHPNAAAAHGGGQLAFGGGAGIHYGHHFTSGIGPVQRGLIGAVVRGHQHQLIAGHHAVAVDIDGDGGGDHAAGHIVMAEDQRALLRAGSEHHPVRPHAVHALAYLSGCRAVAVVIRAVLINGEEIVVVIAVYRRAHQQRHFRHGGQLGHHLSHPVSGRLALNQFAAGEQMSARFALLICEDHT</sequence>
<feature type="non-terminal residue" evidence="1">
    <location>
        <position position="356"/>
    </location>
</feature>
<accession>A0A1R3L0H9</accession>
<evidence type="ECO:0000313" key="1">
    <source>
        <dbReference type="EMBL" id="OMP12831.1"/>
    </source>
</evidence>
<evidence type="ECO:0000313" key="2">
    <source>
        <dbReference type="Proteomes" id="UP000187203"/>
    </source>
</evidence>
<dbReference type="AlphaFoldDB" id="A0A1R3L0H9"/>
<protein>
    <submittedName>
        <fullName evidence="1">Uncharacterized protein</fullName>
    </submittedName>
</protein>
<dbReference type="AntiFam" id="ANF00092">
    <property type="entry name" value="Shadow ORF (opposite soxA)"/>
</dbReference>
<reference evidence="2" key="1">
    <citation type="submission" date="2013-09" db="EMBL/GenBank/DDBJ databases">
        <title>Corchorus olitorius genome sequencing.</title>
        <authorList>
            <person name="Alam M."/>
            <person name="Haque M.S."/>
            <person name="Islam M.S."/>
            <person name="Emdad E.M."/>
            <person name="Islam M.M."/>
            <person name="Ahmed B."/>
            <person name="Halim A."/>
            <person name="Hossen Q.M.M."/>
            <person name="Hossain M.Z."/>
            <person name="Ahmed R."/>
            <person name="Khan M.M."/>
            <person name="Islam R."/>
            <person name="Rashid M.M."/>
            <person name="Khan S.A."/>
            <person name="Rahman M.S."/>
            <person name="Alam M."/>
            <person name="Yahiya A.S."/>
            <person name="Khan M.S."/>
            <person name="Azam M.S."/>
            <person name="Haque T."/>
            <person name="Lashkar M.Z.H."/>
            <person name="Akhand A.I."/>
            <person name="Morshed G."/>
            <person name="Roy S."/>
            <person name="Uddin K.S."/>
            <person name="Rabeya T."/>
            <person name="Hossain A.S."/>
            <person name="Chowdhury A."/>
            <person name="Snigdha A.R."/>
            <person name="Mortoza M.S."/>
            <person name="Matin S.A."/>
            <person name="Hoque S.M.E."/>
            <person name="Islam M.K."/>
            <person name="Roy D.K."/>
            <person name="Haider R."/>
            <person name="Moosa M.M."/>
            <person name="Elias S.M."/>
            <person name="Hasan A.M."/>
            <person name="Jahan S."/>
            <person name="Shafiuddin M."/>
            <person name="Mahmood N."/>
            <person name="Shommy N.S."/>
        </authorList>
    </citation>
    <scope>NUCLEOTIDE SEQUENCE [LARGE SCALE GENOMIC DNA]</scope>
    <source>
        <strain evidence="2">cv. O-4</strain>
    </source>
</reference>
<keyword evidence="2" id="KW-1185">Reference proteome</keyword>